<keyword evidence="3" id="KW-1185">Reference proteome</keyword>
<gene>
    <name evidence="2" type="ORF">EVAR_7758_1</name>
</gene>
<accession>A0A4C1TK34</accession>
<evidence type="ECO:0000313" key="3">
    <source>
        <dbReference type="Proteomes" id="UP000299102"/>
    </source>
</evidence>
<sequence>MGGAAGEEDTETENDNVKQREEGIRNKSLTAIESKTRIKIDTDRYKSRRNSLLVHAGGDITHNAGMPLCLCWRRCWRYLHEQAARKKG</sequence>
<feature type="compositionally biased region" description="Acidic residues" evidence="1">
    <location>
        <begin position="1"/>
        <end position="14"/>
    </location>
</feature>
<proteinExistence type="predicted"/>
<feature type="compositionally biased region" description="Basic and acidic residues" evidence="1">
    <location>
        <begin position="15"/>
        <end position="25"/>
    </location>
</feature>
<evidence type="ECO:0000256" key="1">
    <source>
        <dbReference type="SAM" id="MobiDB-lite"/>
    </source>
</evidence>
<protein>
    <submittedName>
        <fullName evidence="2">Uncharacterized protein</fullName>
    </submittedName>
</protein>
<feature type="region of interest" description="Disordered" evidence="1">
    <location>
        <begin position="1"/>
        <end position="25"/>
    </location>
</feature>
<evidence type="ECO:0000313" key="2">
    <source>
        <dbReference type="EMBL" id="GBP14475.1"/>
    </source>
</evidence>
<dbReference type="AlphaFoldDB" id="A0A4C1TK34"/>
<name>A0A4C1TK34_EUMVA</name>
<reference evidence="2 3" key="1">
    <citation type="journal article" date="2019" name="Commun. Biol.">
        <title>The bagworm genome reveals a unique fibroin gene that provides high tensile strength.</title>
        <authorList>
            <person name="Kono N."/>
            <person name="Nakamura H."/>
            <person name="Ohtoshi R."/>
            <person name="Tomita M."/>
            <person name="Numata K."/>
            <person name="Arakawa K."/>
        </authorList>
    </citation>
    <scope>NUCLEOTIDE SEQUENCE [LARGE SCALE GENOMIC DNA]</scope>
</reference>
<comment type="caution">
    <text evidence="2">The sequence shown here is derived from an EMBL/GenBank/DDBJ whole genome shotgun (WGS) entry which is preliminary data.</text>
</comment>
<dbReference type="Proteomes" id="UP000299102">
    <property type="component" value="Unassembled WGS sequence"/>
</dbReference>
<organism evidence="2 3">
    <name type="scientific">Eumeta variegata</name>
    <name type="common">Bagworm moth</name>
    <name type="synonym">Eumeta japonica</name>
    <dbReference type="NCBI Taxonomy" id="151549"/>
    <lineage>
        <taxon>Eukaryota</taxon>
        <taxon>Metazoa</taxon>
        <taxon>Ecdysozoa</taxon>
        <taxon>Arthropoda</taxon>
        <taxon>Hexapoda</taxon>
        <taxon>Insecta</taxon>
        <taxon>Pterygota</taxon>
        <taxon>Neoptera</taxon>
        <taxon>Endopterygota</taxon>
        <taxon>Lepidoptera</taxon>
        <taxon>Glossata</taxon>
        <taxon>Ditrysia</taxon>
        <taxon>Tineoidea</taxon>
        <taxon>Psychidae</taxon>
        <taxon>Oiketicinae</taxon>
        <taxon>Eumeta</taxon>
    </lineage>
</organism>
<dbReference type="EMBL" id="BGZK01000064">
    <property type="protein sequence ID" value="GBP14475.1"/>
    <property type="molecule type" value="Genomic_DNA"/>
</dbReference>